<evidence type="ECO:0000256" key="7">
    <source>
        <dbReference type="SAM" id="Phobius"/>
    </source>
</evidence>
<sequence length="209" mass="21102">MTDVLAALATMAVVIAAGWVLRVRGVLGDDSARVLATVCFSVAGPCLLFSTVARADLGRLASGGAVVTWATTLALAAVLAAICRWGLRLPPGRAAITTLAGSYVNAGNLGIPLAVYLFGDALVVVPTMLVQLLLLAPLAFVALDRAGGPQGPSGPGVGRRRSPLRTAVTNPITVGTLLGLAVAAVPWTPPDVLLAPVELLGSAAPRSRS</sequence>
<evidence type="ECO:0000256" key="5">
    <source>
        <dbReference type="ARBA" id="ARBA00022989"/>
    </source>
</evidence>
<proteinExistence type="predicted"/>
<feature type="transmembrane region" description="Helical" evidence="7">
    <location>
        <begin position="123"/>
        <end position="143"/>
    </location>
</feature>
<feature type="transmembrane region" description="Helical" evidence="7">
    <location>
        <begin position="6"/>
        <end position="22"/>
    </location>
</feature>
<keyword evidence="3" id="KW-1003">Cell membrane</keyword>
<feature type="transmembrane region" description="Helical" evidence="7">
    <location>
        <begin position="34"/>
        <end position="53"/>
    </location>
</feature>
<keyword evidence="4 7" id="KW-0812">Transmembrane</keyword>
<feature type="transmembrane region" description="Helical" evidence="7">
    <location>
        <begin position="65"/>
        <end position="87"/>
    </location>
</feature>
<keyword evidence="9" id="KW-1185">Reference proteome</keyword>
<dbReference type="EMBL" id="AP027729">
    <property type="protein sequence ID" value="BDZ41364.1"/>
    <property type="molecule type" value="Genomic_DNA"/>
</dbReference>
<keyword evidence="5 7" id="KW-1133">Transmembrane helix</keyword>
<gene>
    <name evidence="8" type="ORF">GCM10025865_06630</name>
</gene>
<evidence type="ECO:0000256" key="4">
    <source>
        <dbReference type="ARBA" id="ARBA00022692"/>
    </source>
</evidence>
<evidence type="ECO:0000256" key="1">
    <source>
        <dbReference type="ARBA" id="ARBA00004141"/>
    </source>
</evidence>
<dbReference type="InterPro" id="IPR004776">
    <property type="entry name" value="Mem_transp_PIN-like"/>
</dbReference>
<dbReference type="PANTHER" id="PTHR36838:SF1">
    <property type="entry name" value="SLR1864 PROTEIN"/>
    <property type="match status" value="1"/>
</dbReference>
<dbReference type="Proteomes" id="UP001321475">
    <property type="component" value="Chromosome"/>
</dbReference>
<keyword evidence="6 7" id="KW-0472">Membrane</keyword>
<feature type="transmembrane region" description="Helical" evidence="7">
    <location>
        <begin position="164"/>
        <end position="187"/>
    </location>
</feature>
<feature type="transmembrane region" description="Helical" evidence="7">
    <location>
        <begin position="94"/>
        <end position="117"/>
    </location>
</feature>
<evidence type="ECO:0000256" key="6">
    <source>
        <dbReference type="ARBA" id="ARBA00023136"/>
    </source>
</evidence>
<evidence type="ECO:0000256" key="2">
    <source>
        <dbReference type="ARBA" id="ARBA00022448"/>
    </source>
</evidence>
<accession>A0ABM8FZV7</accession>
<reference evidence="9" key="1">
    <citation type="journal article" date="2019" name="Int. J. Syst. Evol. Microbiol.">
        <title>The Global Catalogue of Microorganisms (GCM) 10K type strain sequencing project: providing services to taxonomists for standard genome sequencing and annotation.</title>
        <authorList>
            <consortium name="The Broad Institute Genomics Platform"/>
            <consortium name="The Broad Institute Genome Sequencing Center for Infectious Disease"/>
            <person name="Wu L."/>
            <person name="Ma J."/>
        </authorList>
    </citation>
    <scope>NUCLEOTIDE SEQUENCE [LARGE SCALE GENOMIC DNA]</scope>
    <source>
        <strain evidence="9">NBRC 108565</strain>
    </source>
</reference>
<evidence type="ECO:0000313" key="8">
    <source>
        <dbReference type="EMBL" id="BDZ41364.1"/>
    </source>
</evidence>
<comment type="subcellular location">
    <subcellularLocation>
        <location evidence="1">Membrane</location>
        <topology evidence="1">Multi-pass membrane protein</topology>
    </subcellularLocation>
</comment>
<evidence type="ECO:0008006" key="10">
    <source>
        <dbReference type="Google" id="ProtNLM"/>
    </source>
</evidence>
<protein>
    <recommendedName>
        <fullName evidence="10">AEC family transporter</fullName>
    </recommendedName>
</protein>
<evidence type="ECO:0000313" key="9">
    <source>
        <dbReference type="Proteomes" id="UP001321475"/>
    </source>
</evidence>
<dbReference type="PANTHER" id="PTHR36838">
    <property type="entry name" value="AUXIN EFFLUX CARRIER FAMILY PROTEIN"/>
    <property type="match status" value="1"/>
</dbReference>
<evidence type="ECO:0000256" key="3">
    <source>
        <dbReference type="ARBA" id="ARBA00022475"/>
    </source>
</evidence>
<dbReference type="Pfam" id="PF03547">
    <property type="entry name" value="Mem_trans"/>
    <property type="match status" value="1"/>
</dbReference>
<keyword evidence="2" id="KW-0813">Transport</keyword>
<name>A0ABM8FZV7_9CELL</name>
<organism evidence="8 9">
    <name type="scientific">Paraoerskovia sediminicola</name>
    <dbReference type="NCBI Taxonomy" id="1138587"/>
    <lineage>
        <taxon>Bacteria</taxon>
        <taxon>Bacillati</taxon>
        <taxon>Actinomycetota</taxon>
        <taxon>Actinomycetes</taxon>
        <taxon>Micrococcales</taxon>
        <taxon>Cellulomonadaceae</taxon>
        <taxon>Paraoerskovia</taxon>
    </lineage>
</organism>